<sequence>MHRSKYAFYPMKLRRIMRNDYLNLKPERNIYIKKQKSKKIADNCFSLLIIRNGATAVYLV</sequence>
<dbReference type="EMBL" id="JYDO01000248">
    <property type="protein sequence ID" value="KRZ66353.1"/>
    <property type="molecule type" value="Genomic_DNA"/>
</dbReference>
<proteinExistence type="predicted"/>
<comment type="caution">
    <text evidence="1">The sequence shown here is derived from an EMBL/GenBank/DDBJ whole genome shotgun (WGS) entry which is preliminary data.</text>
</comment>
<gene>
    <name evidence="1" type="ORF">T10_6929</name>
</gene>
<protein>
    <submittedName>
        <fullName evidence="1">Uncharacterized protein</fullName>
    </submittedName>
</protein>
<dbReference type="AlphaFoldDB" id="A0A0V1M3N5"/>
<evidence type="ECO:0000313" key="2">
    <source>
        <dbReference type="Proteomes" id="UP000054843"/>
    </source>
</evidence>
<evidence type="ECO:0000313" key="1">
    <source>
        <dbReference type="EMBL" id="KRZ66353.1"/>
    </source>
</evidence>
<reference evidence="1 2" key="1">
    <citation type="submission" date="2015-01" db="EMBL/GenBank/DDBJ databases">
        <title>Evolution of Trichinella species and genotypes.</title>
        <authorList>
            <person name="Korhonen P.K."/>
            <person name="Edoardo P."/>
            <person name="Giuseppe L.R."/>
            <person name="Gasser R.B."/>
        </authorList>
    </citation>
    <scope>NUCLEOTIDE SEQUENCE [LARGE SCALE GENOMIC DNA]</scope>
    <source>
        <strain evidence="1">ISS1980</strain>
    </source>
</reference>
<keyword evidence="2" id="KW-1185">Reference proteome</keyword>
<dbReference type="Proteomes" id="UP000054843">
    <property type="component" value="Unassembled WGS sequence"/>
</dbReference>
<accession>A0A0V1M3N5</accession>
<name>A0A0V1M3N5_9BILA</name>
<organism evidence="1 2">
    <name type="scientific">Trichinella papuae</name>
    <dbReference type="NCBI Taxonomy" id="268474"/>
    <lineage>
        <taxon>Eukaryota</taxon>
        <taxon>Metazoa</taxon>
        <taxon>Ecdysozoa</taxon>
        <taxon>Nematoda</taxon>
        <taxon>Enoplea</taxon>
        <taxon>Dorylaimia</taxon>
        <taxon>Trichinellida</taxon>
        <taxon>Trichinellidae</taxon>
        <taxon>Trichinella</taxon>
    </lineage>
</organism>